<dbReference type="Gene3D" id="3.40.50.880">
    <property type="match status" value="1"/>
</dbReference>
<dbReference type="AlphaFoldDB" id="A0A8H5IRT9"/>
<feature type="region of interest" description="Disordered" evidence="17">
    <location>
        <begin position="521"/>
        <end position="542"/>
    </location>
</feature>
<dbReference type="PRINTS" id="PR00097">
    <property type="entry name" value="ANTSNTHASEII"/>
</dbReference>
<dbReference type="NCBIfam" id="TIGR00888">
    <property type="entry name" value="guaA_Nterm"/>
    <property type="match status" value="1"/>
</dbReference>
<keyword evidence="20" id="KW-1185">Reference proteome</keyword>
<proteinExistence type="predicted"/>
<evidence type="ECO:0000256" key="9">
    <source>
        <dbReference type="ARBA" id="ARBA00022755"/>
    </source>
</evidence>
<evidence type="ECO:0000256" key="7">
    <source>
        <dbReference type="ARBA" id="ARBA00022741"/>
    </source>
</evidence>
<dbReference type="InterPro" id="IPR001674">
    <property type="entry name" value="GMP_synth_C"/>
</dbReference>
<dbReference type="Pfam" id="PF00958">
    <property type="entry name" value="GMP_synt_C"/>
    <property type="match status" value="1"/>
</dbReference>
<comment type="subunit">
    <text evidence="3">Homodimer.</text>
</comment>
<dbReference type="CDD" id="cd01997">
    <property type="entry name" value="GMP_synthase_C"/>
    <property type="match status" value="1"/>
</dbReference>
<dbReference type="PROSITE" id="PS51273">
    <property type="entry name" value="GATASE_TYPE_1"/>
    <property type="match status" value="1"/>
</dbReference>
<evidence type="ECO:0000256" key="14">
    <source>
        <dbReference type="ARBA" id="ARBA00044933"/>
    </source>
</evidence>
<evidence type="ECO:0000256" key="13">
    <source>
        <dbReference type="ARBA" id="ARBA00031356"/>
    </source>
</evidence>
<dbReference type="PROSITE" id="PS51553">
    <property type="entry name" value="GMPS_ATP_PPASE"/>
    <property type="match status" value="1"/>
</dbReference>
<evidence type="ECO:0000256" key="2">
    <source>
        <dbReference type="ARBA" id="ARBA00005153"/>
    </source>
</evidence>
<dbReference type="GO" id="GO:0003921">
    <property type="term" value="F:GMP synthase activity"/>
    <property type="evidence" value="ECO:0007669"/>
    <property type="project" value="InterPro"/>
</dbReference>
<evidence type="ECO:0000256" key="6">
    <source>
        <dbReference type="ARBA" id="ARBA00022598"/>
    </source>
</evidence>
<evidence type="ECO:0000256" key="8">
    <source>
        <dbReference type="ARBA" id="ARBA00022749"/>
    </source>
</evidence>
<comment type="function">
    <text evidence="14">Catalyzes the conversion of xanthine monophosphate (XMP) to GMP in the presence of glutamine and ATP through an adenyl-XMP intermediate.</text>
</comment>
<sequence length="580" mass="64052">MSESLDAAPPHATFDLILRRLRSIGVYSEMLPCTQKLKDLSWKPVGIILSGGPSSVYSPDAPNVDPLVFELGVPVLGVCYGCQLIAWRVNPNNVAPGVAREYGETSMAIRKVGNHADRLFEGLGDSLNVVMSHFDKLVHLPDGFKTIATTKNSEFAGIAHDSQPIFGIQFHPEISHTERGTDIIANFALKICGARADWKMDNFSEREIVRIRQLVGDKAQVIGAVSGGVDSTVAAKLLTEAIGDRFKSILVDTGLMRLNECEQVKETLDKHLGINLTVVDGSDLFFSRLAGVTEPEAKRKIIGETFIDLFEIEALRIEKEAENTPFAGKVEWFLQGTLYADIVESLSFKGAASSTIKSHHNAGGLPARMQNGDAHLKLLEPLRELFKDEVRAFGRQLQIHEELIGRHPFPGPGLGIRIIGEVTRERVEIVRKADHIFISMIREAGIYDEVTQAYAALDTNRAVGVQGDARAYGYICVLRAVTSLDMMSAEPYEFEWSLLKAISRRIVNEVDGIARVVYDTTSKPPDRQERSNWSDTAPRSSSKNILPGWLHSNRFYSIQAIGFTTGDEVTNKVLANKVRV</sequence>
<keyword evidence="11" id="KW-0315">Glutamine amidotransferase</keyword>
<keyword evidence="10 16" id="KW-0067">ATP-binding</keyword>
<keyword evidence="6" id="KW-0436">Ligase</keyword>
<keyword evidence="9 16" id="KW-0658">Purine biosynthesis</keyword>
<dbReference type="InterPro" id="IPR017926">
    <property type="entry name" value="GATASE"/>
</dbReference>
<dbReference type="NCBIfam" id="TIGR00884">
    <property type="entry name" value="guaA_Cterm"/>
    <property type="match status" value="1"/>
</dbReference>
<evidence type="ECO:0000313" key="20">
    <source>
        <dbReference type="Proteomes" id="UP000574317"/>
    </source>
</evidence>
<comment type="subcellular location">
    <subcellularLocation>
        <location evidence="1">Cytoplasm</location>
        <location evidence="1">Cytosol</location>
    </subcellularLocation>
</comment>
<feature type="binding site" evidence="16">
    <location>
        <begin position="226"/>
        <end position="232"/>
    </location>
    <ligand>
        <name>ATP</name>
        <dbReference type="ChEBI" id="CHEBI:30616"/>
    </ligand>
</feature>
<dbReference type="Proteomes" id="UP000574317">
    <property type="component" value="Unassembled WGS sequence"/>
</dbReference>
<dbReference type="PANTHER" id="PTHR11922:SF2">
    <property type="entry name" value="GMP SYNTHASE [GLUTAMINE-HYDROLYZING]"/>
    <property type="match status" value="1"/>
</dbReference>
<feature type="compositionally biased region" description="Polar residues" evidence="17">
    <location>
        <begin position="533"/>
        <end position="542"/>
    </location>
</feature>
<evidence type="ECO:0000256" key="11">
    <source>
        <dbReference type="ARBA" id="ARBA00022962"/>
    </source>
</evidence>
<reference evidence="19 20" key="1">
    <citation type="submission" date="2020-05" db="EMBL/GenBank/DDBJ databases">
        <title>Identification and distribution of gene clusters putatively required for synthesis of sphingolipid metabolism inhibitors in phylogenetically diverse species of the filamentous fungus Fusarium.</title>
        <authorList>
            <person name="Kim H.-S."/>
            <person name="Busman M."/>
            <person name="Brown D.W."/>
            <person name="Divon H."/>
            <person name="Uhlig S."/>
            <person name="Proctor R.H."/>
        </authorList>
    </citation>
    <scope>NUCLEOTIDE SEQUENCE [LARGE SCALE GENOMIC DNA]</scope>
    <source>
        <strain evidence="19 20">NRRL 25196</strain>
    </source>
</reference>
<keyword evidence="8 16" id="KW-0332">GMP biosynthesis</keyword>
<dbReference type="PANTHER" id="PTHR11922">
    <property type="entry name" value="GMP SYNTHASE-RELATED"/>
    <property type="match status" value="1"/>
</dbReference>
<name>A0A8H5IRT9_9HYPO</name>
<accession>A0A8H5IRT9</accession>
<gene>
    <name evidence="19" type="ORF">FNAPI_10132</name>
</gene>
<dbReference type="InterPro" id="IPR004739">
    <property type="entry name" value="GMP_synth_GATase"/>
</dbReference>
<comment type="catalytic activity">
    <reaction evidence="15">
        <text>XMP + L-glutamine + ATP + H2O = GMP + L-glutamate + AMP + diphosphate + 2 H(+)</text>
        <dbReference type="Rhea" id="RHEA:11680"/>
        <dbReference type="ChEBI" id="CHEBI:15377"/>
        <dbReference type="ChEBI" id="CHEBI:15378"/>
        <dbReference type="ChEBI" id="CHEBI:29985"/>
        <dbReference type="ChEBI" id="CHEBI:30616"/>
        <dbReference type="ChEBI" id="CHEBI:33019"/>
        <dbReference type="ChEBI" id="CHEBI:57464"/>
        <dbReference type="ChEBI" id="CHEBI:58115"/>
        <dbReference type="ChEBI" id="CHEBI:58359"/>
        <dbReference type="ChEBI" id="CHEBI:456215"/>
        <dbReference type="EC" id="6.3.5.2"/>
    </reaction>
</comment>
<dbReference type="GO" id="GO:0005829">
    <property type="term" value="C:cytosol"/>
    <property type="evidence" value="ECO:0007669"/>
    <property type="project" value="UniProtKB-SubCell"/>
</dbReference>
<dbReference type="GO" id="GO:0005524">
    <property type="term" value="F:ATP binding"/>
    <property type="evidence" value="ECO:0007669"/>
    <property type="project" value="UniProtKB-UniRule"/>
</dbReference>
<evidence type="ECO:0000256" key="17">
    <source>
        <dbReference type="SAM" id="MobiDB-lite"/>
    </source>
</evidence>
<dbReference type="InterPro" id="IPR029062">
    <property type="entry name" value="Class_I_gatase-like"/>
</dbReference>
<keyword evidence="7 16" id="KW-0547">Nucleotide-binding</keyword>
<protein>
    <recommendedName>
        <fullName evidence="5">GMP synthase [glutamine-hydrolyzing]</fullName>
        <ecNumber evidence="4">6.3.5.2</ecNumber>
    </recommendedName>
    <alternativeName>
        <fullName evidence="12">GMP synthetase</fullName>
    </alternativeName>
    <alternativeName>
        <fullName evidence="13">Glutamine amidotransferase</fullName>
    </alternativeName>
</protein>
<feature type="domain" description="GMPS ATP-PPase" evidence="18">
    <location>
        <begin position="198"/>
        <end position="406"/>
    </location>
</feature>
<dbReference type="InterPro" id="IPR014729">
    <property type="entry name" value="Rossmann-like_a/b/a_fold"/>
</dbReference>
<evidence type="ECO:0000256" key="16">
    <source>
        <dbReference type="PROSITE-ProRule" id="PRU00886"/>
    </source>
</evidence>
<evidence type="ECO:0000256" key="4">
    <source>
        <dbReference type="ARBA" id="ARBA00012746"/>
    </source>
</evidence>
<dbReference type="Gene3D" id="3.40.50.620">
    <property type="entry name" value="HUPs"/>
    <property type="match status" value="1"/>
</dbReference>
<dbReference type="Pfam" id="PF00117">
    <property type="entry name" value="GATase"/>
    <property type="match status" value="1"/>
</dbReference>
<dbReference type="PRINTS" id="PR00096">
    <property type="entry name" value="GATASE"/>
</dbReference>
<dbReference type="SUPFAM" id="SSF52402">
    <property type="entry name" value="Adenine nucleotide alpha hydrolases-like"/>
    <property type="match status" value="1"/>
</dbReference>
<organism evidence="19 20">
    <name type="scientific">Fusarium napiforme</name>
    <dbReference type="NCBI Taxonomy" id="42672"/>
    <lineage>
        <taxon>Eukaryota</taxon>
        <taxon>Fungi</taxon>
        <taxon>Dikarya</taxon>
        <taxon>Ascomycota</taxon>
        <taxon>Pezizomycotina</taxon>
        <taxon>Sordariomycetes</taxon>
        <taxon>Hypocreomycetidae</taxon>
        <taxon>Hypocreales</taxon>
        <taxon>Nectriaceae</taxon>
        <taxon>Fusarium</taxon>
        <taxon>Fusarium fujikuroi species complex</taxon>
    </lineage>
</organism>
<dbReference type="CDD" id="cd01742">
    <property type="entry name" value="GATase1_GMP_Synthase"/>
    <property type="match status" value="1"/>
</dbReference>
<evidence type="ECO:0000256" key="15">
    <source>
        <dbReference type="ARBA" id="ARBA00049404"/>
    </source>
</evidence>
<dbReference type="EMBL" id="JAAOAO010000440">
    <property type="protein sequence ID" value="KAF5541784.1"/>
    <property type="molecule type" value="Genomic_DNA"/>
</dbReference>
<dbReference type="NCBIfam" id="NF000848">
    <property type="entry name" value="PRK00074.1"/>
    <property type="match status" value="1"/>
</dbReference>
<dbReference type="Gene3D" id="3.30.300.10">
    <property type="match status" value="1"/>
</dbReference>
<dbReference type="UniPathway" id="UPA00189">
    <property type="reaction ID" value="UER00296"/>
</dbReference>
<comment type="pathway">
    <text evidence="2">Purine metabolism; GMP biosynthesis; GMP from XMP (L-Gln route): step 1/1.</text>
</comment>
<dbReference type="EC" id="6.3.5.2" evidence="4"/>
<evidence type="ECO:0000256" key="5">
    <source>
        <dbReference type="ARBA" id="ARBA00021562"/>
    </source>
</evidence>
<evidence type="ECO:0000259" key="18">
    <source>
        <dbReference type="PROSITE" id="PS51553"/>
    </source>
</evidence>
<dbReference type="SUPFAM" id="SSF52317">
    <property type="entry name" value="Class I glutamine amidotransferase-like"/>
    <property type="match status" value="1"/>
</dbReference>
<evidence type="ECO:0000256" key="3">
    <source>
        <dbReference type="ARBA" id="ARBA00011738"/>
    </source>
</evidence>
<evidence type="ECO:0000256" key="12">
    <source>
        <dbReference type="ARBA" id="ARBA00030464"/>
    </source>
</evidence>
<dbReference type="FunFam" id="3.30.300.10:FF:000002">
    <property type="entry name" value="GMP synthase [glutamine-hydrolyzing]"/>
    <property type="match status" value="1"/>
</dbReference>
<dbReference type="InterPro" id="IPR025777">
    <property type="entry name" value="GMPS_ATP_PPase_dom"/>
</dbReference>
<evidence type="ECO:0000313" key="19">
    <source>
        <dbReference type="EMBL" id="KAF5541784.1"/>
    </source>
</evidence>
<evidence type="ECO:0000256" key="1">
    <source>
        <dbReference type="ARBA" id="ARBA00004514"/>
    </source>
</evidence>
<evidence type="ECO:0000256" key="10">
    <source>
        <dbReference type="ARBA" id="ARBA00022840"/>
    </source>
</evidence>
<comment type="caution">
    <text evidence="19">The sequence shown here is derived from an EMBL/GenBank/DDBJ whole genome shotgun (WGS) entry which is preliminary data.</text>
</comment>